<dbReference type="InterPro" id="IPR010895">
    <property type="entry name" value="CHRD"/>
</dbReference>
<evidence type="ECO:0000313" key="2">
    <source>
        <dbReference type="EMBL" id="OJJ25051.1"/>
    </source>
</evidence>
<comment type="caution">
    <text evidence="2">The sequence shown here is derived from an EMBL/GenBank/DDBJ whole genome shotgun (WGS) entry which is preliminary data.</text>
</comment>
<dbReference type="EMBL" id="MLAW01000022">
    <property type="protein sequence ID" value="OJJ25051.1"/>
    <property type="molecule type" value="Genomic_DNA"/>
</dbReference>
<gene>
    <name evidence="2" type="ORF">BI308_13505</name>
</gene>
<dbReference type="Gene3D" id="2.60.40.2130">
    <property type="entry name" value="F-spondin domain"/>
    <property type="match status" value="1"/>
</dbReference>
<keyword evidence="3" id="KW-1185">Reference proteome</keyword>
<organism evidence="2 3">
    <name type="scientific">Roseofilum reptotaenium AO1-A</name>
    <dbReference type="NCBI Taxonomy" id="1925591"/>
    <lineage>
        <taxon>Bacteria</taxon>
        <taxon>Bacillati</taxon>
        <taxon>Cyanobacteriota</taxon>
        <taxon>Cyanophyceae</taxon>
        <taxon>Desertifilales</taxon>
        <taxon>Desertifilaceae</taxon>
        <taxon>Roseofilum</taxon>
    </lineage>
</organism>
<reference evidence="2" key="1">
    <citation type="submission" date="2016-10" db="EMBL/GenBank/DDBJ databases">
        <title>CRISPR-Cas defence system in Roseofilum reptotaenium: evidence of a bacteriophage-cyanobacterium arms race in the coral black band disease.</title>
        <authorList>
            <person name="Buerger P."/>
            <person name="Wood-Charlson E.M."/>
            <person name="Weynberg K.D."/>
            <person name="Willis B."/>
            <person name="Van Oppen M.J."/>
        </authorList>
    </citation>
    <scope>NUCLEOTIDE SEQUENCE [LARGE SCALE GENOMIC DNA]</scope>
    <source>
        <strain evidence="2">AO1-A</strain>
    </source>
</reference>
<dbReference type="SUPFAM" id="SSF51120">
    <property type="entry name" value="beta-Roll"/>
    <property type="match status" value="1"/>
</dbReference>
<proteinExistence type="predicted"/>
<dbReference type="InterPro" id="IPR038678">
    <property type="entry name" value="Spondin_N_sf"/>
</dbReference>
<dbReference type="Proteomes" id="UP000183940">
    <property type="component" value="Unassembled WGS sequence"/>
</dbReference>
<evidence type="ECO:0000313" key="3">
    <source>
        <dbReference type="Proteomes" id="UP000183940"/>
    </source>
</evidence>
<evidence type="ECO:0000259" key="1">
    <source>
        <dbReference type="SMART" id="SM00754"/>
    </source>
</evidence>
<dbReference type="AlphaFoldDB" id="A0A1L9QQU7"/>
<dbReference type="InterPro" id="IPR011049">
    <property type="entry name" value="Serralysin-like_metalloprot_C"/>
</dbReference>
<dbReference type="GO" id="GO:0005509">
    <property type="term" value="F:calcium ion binding"/>
    <property type="evidence" value="ECO:0007669"/>
    <property type="project" value="InterPro"/>
</dbReference>
<dbReference type="Pfam" id="PF07452">
    <property type="entry name" value="CHRD"/>
    <property type="match status" value="1"/>
</dbReference>
<protein>
    <recommendedName>
        <fullName evidence="1">CHRD domain-containing protein</fullName>
    </recommendedName>
</protein>
<name>A0A1L9QQU7_9CYAN</name>
<feature type="domain" description="CHRD" evidence="1">
    <location>
        <begin position="218"/>
        <end position="380"/>
    </location>
</feature>
<dbReference type="PRINTS" id="PR00313">
    <property type="entry name" value="CABNDNGRPT"/>
</dbReference>
<accession>A0A1L9QQU7</accession>
<dbReference type="Pfam" id="PF00353">
    <property type="entry name" value="HemolysinCabind"/>
    <property type="match status" value="1"/>
</dbReference>
<dbReference type="NCBIfam" id="NF038123">
    <property type="entry name" value="NF038123_dom"/>
    <property type="match status" value="1"/>
</dbReference>
<dbReference type="InterPro" id="IPR009465">
    <property type="entry name" value="Spondin_N"/>
</dbReference>
<dbReference type="SMART" id="SM00754">
    <property type="entry name" value="CHRD"/>
    <property type="match status" value="1"/>
</dbReference>
<dbReference type="InterPro" id="IPR001343">
    <property type="entry name" value="Hemolysn_Ca-bd"/>
</dbReference>
<dbReference type="STRING" id="1925591.BI308_13505"/>
<sequence length="968" mass="97875">MPLNQVTVTIENAAPNLGTSLTPFWVGFHNGRFDTYDRGAPASPGLEQLAEDGNNNLISQEFANSGFGNLDATIGSAPIPPGATVRQTFNIDASQGRYFNYASMILPSNDTFVANGNPLVHEIFDANGNFVGADILISGSQALDAGTEVNDEIPANTAFFGQTTPNTGVDQNGTIQLATGFNPVGSGGILDDSRFTNADYTAANYQIARIRVTSNPSARLSSVLTGAQEVPPTTSNATGTSQLILNEFGDALSYELNVSGLDFGQIINGTPQTADPNDDVTRIHIHNGARGANGPVVFGLVDLITAANNGQDSDDLQITQNANGSVTLRGIWEESDSASTPLSQFVSSIQTAQNGADIPLYWNVHTTGSPAGAIRGQLQDGNGTSQTVNGLQTQTITLGSNQSLAVNAGGRLDVEGTAVAVNAAAQNVSINVQANGLVDGSFNGVNFANGGQSQGTLTNNGIITSASRAVNLGGLSNQIINSGQIVTTANPRNGTIYSDQTARGFSISNTGSGLIDTGSGNQGDAISLQLGASVTGGITNAGTIFGRGPRSSTTNSESSAIRLYWGNESGSPASIFTGNITNSGTLFAEQGSAVLVENQTILNGEIRNSGTIYGGFRGINFANGGSSGGSVVNETGGQILGNGRAINIGGGGVSVQNAGQIRTFQTPSDGVIYGDQTARVIVIDNQASGVIDLTSGTQGDAISLELAASVNGAIVNSGTISGAGAISSTTNSQSSAIRLYWGNQTGVPVSVFNGSIGNSGQLTSEQGATILIEDQTQLNGLIINTGLIQGGSSATGTLAIDTQNAEGVVAAINTGLINGDFLLSAGSDFYEGTQGSLFGSVIGGNGGDTLLGGASNDSFIAGAGNDSLNGGGGTNLLIGGTGSDTLISGNGIDIFAFGADLLQDPTADIDVIANFTAGDVLDFNQYLGAGGRISSVQTIGGNLNVLLSSNDSILIGGDIAAASSQIVI</sequence>